<evidence type="ECO:0000256" key="1">
    <source>
        <dbReference type="SAM" id="SignalP"/>
    </source>
</evidence>
<reference evidence="2 3" key="1">
    <citation type="journal article" date="2012" name="PLoS Pathog.">
        <title>Diverse lifestyles and strategies of plant pathogenesis encoded in the genomes of eighteen Dothideomycetes fungi.</title>
        <authorList>
            <person name="Ohm R.A."/>
            <person name="Feau N."/>
            <person name="Henrissat B."/>
            <person name="Schoch C.L."/>
            <person name="Horwitz B.A."/>
            <person name="Barry K.W."/>
            <person name="Condon B.J."/>
            <person name="Copeland A.C."/>
            <person name="Dhillon B."/>
            <person name="Glaser F."/>
            <person name="Hesse C.N."/>
            <person name="Kosti I."/>
            <person name="LaButti K."/>
            <person name="Lindquist E.A."/>
            <person name="Lucas S."/>
            <person name="Salamov A.A."/>
            <person name="Bradshaw R.E."/>
            <person name="Ciuffetti L."/>
            <person name="Hamelin R.C."/>
            <person name="Kema G.H.J."/>
            <person name="Lawrence C."/>
            <person name="Scott J.A."/>
            <person name="Spatafora J.W."/>
            <person name="Turgeon B.G."/>
            <person name="de Wit P.J.G.M."/>
            <person name="Zhong S."/>
            <person name="Goodwin S.B."/>
            <person name="Grigoriev I.V."/>
        </authorList>
    </citation>
    <scope>NUCLEOTIDE SEQUENCE [LARGE SCALE GENOMIC DNA]</scope>
    <source>
        <strain evidence="2 3">CIRAD86</strain>
    </source>
</reference>
<dbReference type="RefSeq" id="XP_007922810.1">
    <property type="nucleotide sequence ID" value="XM_007924619.1"/>
</dbReference>
<dbReference type="OrthoDB" id="10377673at2759"/>
<dbReference type="AlphaFoldDB" id="M3B9N1"/>
<keyword evidence="3" id="KW-1185">Reference proteome</keyword>
<feature type="signal peptide" evidence="1">
    <location>
        <begin position="1"/>
        <end position="37"/>
    </location>
</feature>
<proteinExistence type="predicted"/>
<accession>M3B9N1</accession>
<name>M3B9N1_PSEFD</name>
<gene>
    <name evidence="2" type="ORF">MYCFIDRAFT_81927</name>
</gene>
<keyword evidence="1" id="KW-0732">Signal</keyword>
<dbReference type="EMBL" id="KB446556">
    <property type="protein sequence ID" value="EME85968.1"/>
    <property type="molecule type" value="Genomic_DNA"/>
</dbReference>
<dbReference type="Proteomes" id="UP000016932">
    <property type="component" value="Unassembled WGS sequence"/>
</dbReference>
<dbReference type="KEGG" id="pfj:MYCFIDRAFT_81927"/>
<organism evidence="2 3">
    <name type="scientific">Pseudocercospora fijiensis (strain CIRAD86)</name>
    <name type="common">Black leaf streak disease fungus</name>
    <name type="synonym">Mycosphaerella fijiensis</name>
    <dbReference type="NCBI Taxonomy" id="383855"/>
    <lineage>
        <taxon>Eukaryota</taxon>
        <taxon>Fungi</taxon>
        <taxon>Dikarya</taxon>
        <taxon>Ascomycota</taxon>
        <taxon>Pezizomycotina</taxon>
        <taxon>Dothideomycetes</taxon>
        <taxon>Dothideomycetidae</taxon>
        <taxon>Mycosphaerellales</taxon>
        <taxon>Mycosphaerellaceae</taxon>
        <taxon>Pseudocercospora</taxon>
    </lineage>
</organism>
<dbReference type="HOGENOM" id="CLU_639550_0_0_1"/>
<dbReference type="VEuPathDB" id="FungiDB:MYCFIDRAFT_81927"/>
<dbReference type="GeneID" id="19341882"/>
<evidence type="ECO:0000313" key="3">
    <source>
        <dbReference type="Proteomes" id="UP000016932"/>
    </source>
</evidence>
<protein>
    <recommendedName>
        <fullName evidence="4">F-box domain-containing protein</fullName>
    </recommendedName>
</protein>
<sequence>MATGLLHMQTARMQGSTSAAWLVLSLLLNTFAPATNSIITVQGKTRPRTAHSYDGAQQRKHQEKRTALLDLPADLLLEIFDQLELREVDRLRLNCPKDRLSCIEFTLGFNYKHDEIEIAPNRDQSLVDAQNQQLTVIKQGGQDIVESIDYQKLRACLGHLKHTSCEILMEFGNWSHMWSDAEQPKALEIAHELLYIIVCSNLPLVKLNIRNLPYDEQTLNTISRGCFNLQDAFKNLRCIDYSLDPWTIDWDQDDIEKTLRDTAGVLKAFESATNLEMMRLVSFNHNDIDIAPITAKFLRANSSPSLRSLFLEQVECKTADLIAAIRKCAAIVRQLGLVRVDLDRSATRLQLLQTIQDCPVLCHLVIFREPVLPPNQGTYQTFLLEHYKGNGSLGAAATCRGYIYWETNEEVRKIVDFNIANAQKLSDPH</sequence>
<feature type="chain" id="PRO_5004032146" description="F-box domain-containing protein" evidence="1">
    <location>
        <begin position="38"/>
        <end position="429"/>
    </location>
</feature>
<evidence type="ECO:0008006" key="4">
    <source>
        <dbReference type="Google" id="ProtNLM"/>
    </source>
</evidence>
<evidence type="ECO:0000313" key="2">
    <source>
        <dbReference type="EMBL" id="EME85968.1"/>
    </source>
</evidence>